<sequence length="89" mass="9984">MGKSIHIDVNPSHAVEIDGTLVARRLGLEVSEFRRLMERRQVTVLCERGTGEHAGLYRASFYHDGRRVRLVVDGDGVPVCNRDDQPARA</sequence>
<dbReference type="Proteomes" id="UP001595705">
    <property type="component" value="Unassembled WGS sequence"/>
</dbReference>
<dbReference type="Pfam" id="PF20132">
    <property type="entry name" value="DUF6522"/>
    <property type="match status" value="1"/>
</dbReference>
<dbReference type="RefSeq" id="WP_386742903.1">
    <property type="nucleotide sequence ID" value="NZ_JBHRYA010000003.1"/>
</dbReference>
<protein>
    <submittedName>
        <fullName evidence="1">DUF6522 family protein</fullName>
    </submittedName>
</protein>
<keyword evidence="2" id="KW-1185">Reference proteome</keyword>
<name>A0ABV7XIC7_9GAMM</name>
<dbReference type="EMBL" id="JBHRYA010000003">
    <property type="protein sequence ID" value="MFC3715804.1"/>
    <property type="molecule type" value="Genomic_DNA"/>
</dbReference>
<reference evidence="2" key="1">
    <citation type="journal article" date="2019" name="Int. J. Syst. Evol. Microbiol.">
        <title>The Global Catalogue of Microorganisms (GCM) 10K type strain sequencing project: providing services to taxonomists for standard genome sequencing and annotation.</title>
        <authorList>
            <consortium name="The Broad Institute Genomics Platform"/>
            <consortium name="The Broad Institute Genome Sequencing Center for Infectious Disease"/>
            <person name="Wu L."/>
            <person name="Ma J."/>
        </authorList>
    </citation>
    <scope>NUCLEOTIDE SEQUENCE [LARGE SCALE GENOMIC DNA]</scope>
    <source>
        <strain evidence="2">KCTC 42441</strain>
    </source>
</reference>
<evidence type="ECO:0000313" key="1">
    <source>
        <dbReference type="EMBL" id="MFC3715804.1"/>
    </source>
</evidence>
<dbReference type="InterPro" id="IPR045389">
    <property type="entry name" value="DUF6522"/>
</dbReference>
<gene>
    <name evidence="1" type="ORF">ACFONC_06550</name>
</gene>
<proteinExistence type="predicted"/>
<accession>A0ABV7XIC7</accession>
<evidence type="ECO:0000313" key="2">
    <source>
        <dbReference type="Proteomes" id="UP001595705"/>
    </source>
</evidence>
<organism evidence="1 2">
    <name type="scientific">Luteimonas soli</name>
    <dbReference type="NCBI Taxonomy" id="1648966"/>
    <lineage>
        <taxon>Bacteria</taxon>
        <taxon>Pseudomonadati</taxon>
        <taxon>Pseudomonadota</taxon>
        <taxon>Gammaproteobacteria</taxon>
        <taxon>Lysobacterales</taxon>
        <taxon>Lysobacteraceae</taxon>
        <taxon>Luteimonas</taxon>
    </lineage>
</organism>
<comment type="caution">
    <text evidence="1">The sequence shown here is derived from an EMBL/GenBank/DDBJ whole genome shotgun (WGS) entry which is preliminary data.</text>
</comment>